<dbReference type="GO" id="GO:0000139">
    <property type="term" value="C:Golgi membrane"/>
    <property type="evidence" value="ECO:0007669"/>
    <property type="project" value="TreeGrafter"/>
</dbReference>
<keyword evidence="2" id="KW-0472">Membrane</keyword>
<dbReference type="Proteomes" id="UP000799772">
    <property type="component" value="Unassembled WGS sequence"/>
</dbReference>
<feature type="region of interest" description="Disordered" evidence="1">
    <location>
        <begin position="237"/>
        <end position="265"/>
    </location>
</feature>
<feature type="compositionally biased region" description="Basic and acidic residues" evidence="1">
    <location>
        <begin position="237"/>
        <end position="249"/>
    </location>
</feature>
<feature type="transmembrane region" description="Helical" evidence="2">
    <location>
        <begin position="191"/>
        <end position="215"/>
    </location>
</feature>
<comment type="caution">
    <text evidence="3">The sequence shown here is derived from an EMBL/GenBank/DDBJ whole genome shotgun (WGS) entry which is preliminary data.</text>
</comment>
<reference evidence="3" key="1">
    <citation type="journal article" date="2020" name="Stud. Mycol.">
        <title>101 Dothideomycetes genomes: a test case for predicting lifestyles and emergence of pathogens.</title>
        <authorList>
            <person name="Haridas S."/>
            <person name="Albert R."/>
            <person name="Binder M."/>
            <person name="Bloem J."/>
            <person name="Labutti K."/>
            <person name="Salamov A."/>
            <person name="Andreopoulos B."/>
            <person name="Baker S."/>
            <person name="Barry K."/>
            <person name="Bills G."/>
            <person name="Bluhm B."/>
            <person name="Cannon C."/>
            <person name="Castanera R."/>
            <person name="Culley D."/>
            <person name="Daum C."/>
            <person name="Ezra D."/>
            <person name="Gonzalez J."/>
            <person name="Henrissat B."/>
            <person name="Kuo A."/>
            <person name="Liang C."/>
            <person name="Lipzen A."/>
            <person name="Lutzoni F."/>
            <person name="Magnuson J."/>
            <person name="Mondo S."/>
            <person name="Nolan M."/>
            <person name="Ohm R."/>
            <person name="Pangilinan J."/>
            <person name="Park H.-J."/>
            <person name="Ramirez L."/>
            <person name="Alfaro M."/>
            <person name="Sun H."/>
            <person name="Tritt A."/>
            <person name="Yoshinaga Y."/>
            <person name="Zwiers L.-H."/>
            <person name="Turgeon B."/>
            <person name="Goodwin S."/>
            <person name="Spatafora J."/>
            <person name="Crous P."/>
            <person name="Grigoriev I."/>
        </authorList>
    </citation>
    <scope>NUCLEOTIDE SEQUENCE</scope>
    <source>
        <strain evidence="3">CBS 133067</strain>
    </source>
</reference>
<dbReference type="GO" id="GO:0070916">
    <property type="term" value="C:inositol phosphoceramide synthase complex"/>
    <property type="evidence" value="ECO:0007669"/>
    <property type="project" value="TreeGrafter"/>
</dbReference>
<dbReference type="PANTHER" id="PTHR28077">
    <property type="entry name" value="INOSITOL PHOSPHORYLCERAMIDE SYNTHASE REGULATORY SUBUNIT KEI1"/>
    <property type="match status" value="1"/>
</dbReference>
<keyword evidence="4" id="KW-1185">Reference proteome</keyword>
<evidence type="ECO:0000256" key="2">
    <source>
        <dbReference type="SAM" id="Phobius"/>
    </source>
</evidence>
<evidence type="ECO:0000313" key="4">
    <source>
        <dbReference type="Proteomes" id="UP000799772"/>
    </source>
</evidence>
<keyword evidence="2" id="KW-0812">Transmembrane</keyword>
<protein>
    <submittedName>
        <fullName evidence="3">DUF1753-domain-containing protein</fullName>
    </submittedName>
</protein>
<feature type="transmembrane region" description="Helical" evidence="2">
    <location>
        <begin position="90"/>
        <end position="116"/>
    </location>
</feature>
<dbReference type="PANTHER" id="PTHR28077:SF1">
    <property type="entry name" value="INOSITOL PHOSPHORYLCERAMIDE SYNTHASE REGULATORY SUBUNIT KEI1"/>
    <property type="match status" value="1"/>
</dbReference>
<proteinExistence type="predicted"/>
<dbReference type="AlphaFoldDB" id="A0A9P4INW3"/>
<accession>A0A9P4INW3</accession>
<feature type="region of interest" description="Disordered" evidence="1">
    <location>
        <begin position="296"/>
        <end position="349"/>
    </location>
</feature>
<gene>
    <name evidence="3" type="ORF">NA57DRAFT_52891</name>
</gene>
<feature type="transmembrane region" description="Helical" evidence="2">
    <location>
        <begin position="56"/>
        <end position="78"/>
    </location>
</feature>
<dbReference type="GO" id="GO:0070917">
    <property type="term" value="F:inositol phosphoceramide synthase regulator activity"/>
    <property type="evidence" value="ECO:0007669"/>
    <property type="project" value="InterPro"/>
</dbReference>
<dbReference type="InterPro" id="IPR013862">
    <property type="entry name" value="Kei1"/>
</dbReference>
<name>A0A9P4INW3_9PEZI</name>
<dbReference type="GO" id="GO:0006673">
    <property type="term" value="P:inositol phosphoceramide metabolic process"/>
    <property type="evidence" value="ECO:0007669"/>
    <property type="project" value="InterPro"/>
</dbReference>
<sequence>MVRFFPSRAIPRPQRFMKVWSLRTGTTIILFTLLLNKATALYGILAPLTGHPLNVLQAVMYIYSLPILAIGVYLAPYIRSIPPSPIHTVAFAYIYAIDSLINAAFTVAFGVAWFMVLAQHPSENAGAGIPGGDTIDSTAGFTSPQHNVSDVKVIATPAGGLLAGQDATAHGVPSGLDVRSIKDVVFDRGSIMSIVVISILWALRFYACTVVLSYARSVLRSHIAATSTSTYSLYHTYDGEGDSKPDSDHAPNPFDASRPEGSGLQGRLGRIMLQVGPDYWLGKDEDADEERWVRGMGGKFNSKAKKNQDQLSPAAGVSERERRRRTGTGPPAPPPDLPTTPLSTTSEGR</sequence>
<dbReference type="OrthoDB" id="3338076at2759"/>
<evidence type="ECO:0000256" key="1">
    <source>
        <dbReference type="SAM" id="MobiDB-lite"/>
    </source>
</evidence>
<organism evidence="3 4">
    <name type="scientific">Rhizodiscina lignyota</name>
    <dbReference type="NCBI Taxonomy" id="1504668"/>
    <lineage>
        <taxon>Eukaryota</taxon>
        <taxon>Fungi</taxon>
        <taxon>Dikarya</taxon>
        <taxon>Ascomycota</taxon>
        <taxon>Pezizomycotina</taxon>
        <taxon>Dothideomycetes</taxon>
        <taxon>Pleosporomycetidae</taxon>
        <taxon>Aulographales</taxon>
        <taxon>Rhizodiscinaceae</taxon>
        <taxon>Rhizodiscina</taxon>
    </lineage>
</organism>
<keyword evidence="2" id="KW-1133">Transmembrane helix</keyword>
<evidence type="ECO:0000313" key="3">
    <source>
        <dbReference type="EMBL" id="KAF2103368.1"/>
    </source>
</evidence>
<dbReference type="Pfam" id="PF08552">
    <property type="entry name" value="Kei1"/>
    <property type="match status" value="1"/>
</dbReference>
<feature type="compositionally biased region" description="Low complexity" evidence="1">
    <location>
        <begin position="339"/>
        <end position="349"/>
    </location>
</feature>
<dbReference type="EMBL" id="ML978122">
    <property type="protein sequence ID" value="KAF2103368.1"/>
    <property type="molecule type" value="Genomic_DNA"/>
</dbReference>